<dbReference type="Proteomes" id="UP000249340">
    <property type="component" value="Chromosome"/>
</dbReference>
<keyword evidence="3" id="KW-1185">Reference proteome</keyword>
<name>A0A345T3T6_9ACTN</name>
<sequence length="282" mass="28970">MYKAEVVPHGAAVPARRPFLADRLPPPVQPVPLLPTATTATTGRVRAGLAVLSLATGVGLLLGPTVGAALDPGRVAAAGLPAADERFALARTLWRTAPADSLLPPTLTPGDGSTWTRTAVAADTACTPAALGRDLYAALAPVGCARLLRATYTDLARSRLVTVGIVTTKADRTATARFAAARRTAPTPAPATDPATPAATWTVRADPARPWLVWTAAAFADGRTVHHPAPAGPASADDPHAPLVEAGLPDAARHLAAAIRAALDHTLTTAWHQAHPTPETTR</sequence>
<evidence type="ECO:0000313" key="3">
    <source>
        <dbReference type="Proteomes" id="UP000249340"/>
    </source>
</evidence>
<feature type="compositionally biased region" description="Low complexity" evidence="1">
    <location>
        <begin position="227"/>
        <end position="236"/>
    </location>
</feature>
<gene>
    <name evidence="2" type="ORF">C7M71_027885</name>
</gene>
<reference evidence="3" key="1">
    <citation type="submission" date="2018-07" db="EMBL/GenBank/DDBJ databases">
        <title>Streptacidiphilus bronchialis DSM 106435 chromosome.</title>
        <authorList>
            <person name="Batra D."/>
            <person name="Gulvik C.A."/>
        </authorList>
    </citation>
    <scope>NUCLEOTIDE SEQUENCE [LARGE SCALE GENOMIC DNA]</scope>
    <source>
        <strain evidence="3">DSM 106435</strain>
    </source>
</reference>
<dbReference type="OrthoDB" id="3386555at2"/>
<feature type="region of interest" description="Disordered" evidence="1">
    <location>
        <begin position="224"/>
        <end position="244"/>
    </location>
</feature>
<evidence type="ECO:0000313" key="2">
    <source>
        <dbReference type="EMBL" id="AXI80641.1"/>
    </source>
</evidence>
<dbReference type="KEGG" id="stri:C7M71_027885"/>
<protein>
    <submittedName>
        <fullName evidence="2">Uncharacterized protein</fullName>
    </submittedName>
</protein>
<dbReference type="EMBL" id="CP031264">
    <property type="protein sequence ID" value="AXI80641.1"/>
    <property type="molecule type" value="Genomic_DNA"/>
</dbReference>
<accession>A0A345T3T6</accession>
<dbReference type="RefSeq" id="WP_111495386.1">
    <property type="nucleotide sequence ID" value="NZ_CP031264.1"/>
</dbReference>
<dbReference type="AlphaFoldDB" id="A0A345T3T6"/>
<evidence type="ECO:0000256" key="1">
    <source>
        <dbReference type="SAM" id="MobiDB-lite"/>
    </source>
</evidence>
<organism evidence="2 3">
    <name type="scientific">Peterkaempfera bronchialis</name>
    <dbReference type="NCBI Taxonomy" id="2126346"/>
    <lineage>
        <taxon>Bacteria</taxon>
        <taxon>Bacillati</taxon>
        <taxon>Actinomycetota</taxon>
        <taxon>Actinomycetes</taxon>
        <taxon>Kitasatosporales</taxon>
        <taxon>Streptomycetaceae</taxon>
        <taxon>Peterkaempfera</taxon>
    </lineage>
</organism>
<proteinExistence type="predicted"/>